<comment type="caution">
    <text evidence="1">The sequence shown here is derived from an EMBL/GenBank/DDBJ whole genome shotgun (WGS) entry which is preliminary data.</text>
</comment>
<gene>
    <name evidence="1" type="ORF">PanWU01x14_018470</name>
</gene>
<dbReference type="PANTHER" id="PTHR48449:SF1">
    <property type="entry name" value="DUF1985 DOMAIN-CONTAINING PROTEIN"/>
    <property type="match status" value="1"/>
</dbReference>
<dbReference type="OrthoDB" id="10362198at2759"/>
<keyword evidence="2" id="KW-1185">Reference proteome</keyword>
<evidence type="ECO:0000313" key="2">
    <source>
        <dbReference type="Proteomes" id="UP000237105"/>
    </source>
</evidence>
<sequence>MTVIKVKLTDEQKALFGETCMGHFLDVKNVTLSRQIFHNMIIRQVYYEDSSSDGEVINIDLCGIVVPFTKVHLAVISGLKVHGETNVYVVKLSDNIRGKYFSSHKDDEKKCPKILNWSTTKEKKLIRKEIQEEVFLNPDCVITEIKPSEEELSDIRTRDLIAIEKASLKRKLVFQKESEAPHDKDNEVIEVRNIHLSKCQKVKLGTTVMECDFREAMLKHFEDVKGEIDHVKEELQGVHAQQFNSLQMMCILIDMV</sequence>
<evidence type="ECO:0000313" key="1">
    <source>
        <dbReference type="EMBL" id="PON78589.1"/>
    </source>
</evidence>
<reference evidence="2" key="1">
    <citation type="submission" date="2016-06" db="EMBL/GenBank/DDBJ databases">
        <title>Parallel loss of symbiosis genes in relatives of nitrogen-fixing non-legume Parasponia.</title>
        <authorList>
            <person name="Van Velzen R."/>
            <person name="Holmer R."/>
            <person name="Bu F."/>
            <person name="Rutten L."/>
            <person name="Van Zeijl A."/>
            <person name="Liu W."/>
            <person name="Santuari L."/>
            <person name="Cao Q."/>
            <person name="Sharma T."/>
            <person name="Shen D."/>
            <person name="Roswanjaya Y."/>
            <person name="Wardhani T."/>
            <person name="Kalhor M.S."/>
            <person name="Jansen J."/>
            <person name="Van den Hoogen J."/>
            <person name="Gungor B."/>
            <person name="Hartog M."/>
            <person name="Hontelez J."/>
            <person name="Verver J."/>
            <person name="Yang W.-C."/>
            <person name="Schijlen E."/>
            <person name="Repin R."/>
            <person name="Schilthuizen M."/>
            <person name="Schranz E."/>
            <person name="Heidstra R."/>
            <person name="Miyata K."/>
            <person name="Fedorova E."/>
            <person name="Kohlen W."/>
            <person name="Bisseling T."/>
            <person name="Smit S."/>
            <person name="Geurts R."/>
        </authorList>
    </citation>
    <scope>NUCLEOTIDE SEQUENCE [LARGE SCALE GENOMIC DNA]</scope>
    <source>
        <strain evidence="2">cv. WU1-14</strain>
    </source>
</reference>
<dbReference type="EMBL" id="JXTB01000008">
    <property type="protein sequence ID" value="PON78589.1"/>
    <property type="molecule type" value="Genomic_DNA"/>
</dbReference>
<protein>
    <submittedName>
        <fullName evidence="1">Uncharacterized protein</fullName>
    </submittedName>
</protein>
<dbReference type="AlphaFoldDB" id="A0A2P5DZ64"/>
<dbReference type="Proteomes" id="UP000237105">
    <property type="component" value="Unassembled WGS sequence"/>
</dbReference>
<proteinExistence type="predicted"/>
<accession>A0A2P5DZ64</accession>
<name>A0A2P5DZ64_PARAD</name>
<dbReference type="PANTHER" id="PTHR48449">
    <property type="entry name" value="DUF1985 DOMAIN-CONTAINING PROTEIN"/>
    <property type="match status" value="1"/>
</dbReference>
<organism evidence="1 2">
    <name type="scientific">Parasponia andersonii</name>
    <name type="common">Sponia andersonii</name>
    <dbReference type="NCBI Taxonomy" id="3476"/>
    <lineage>
        <taxon>Eukaryota</taxon>
        <taxon>Viridiplantae</taxon>
        <taxon>Streptophyta</taxon>
        <taxon>Embryophyta</taxon>
        <taxon>Tracheophyta</taxon>
        <taxon>Spermatophyta</taxon>
        <taxon>Magnoliopsida</taxon>
        <taxon>eudicotyledons</taxon>
        <taxon>Gunneridae</taxon>
        <taxon>Pentapetalae</taxon>
        <taxon>rosids</taxon>
        <taxon>fabids</taxon>
        <taxon>Rosales</taxon>
        <taxon>Cannabaceae</taxon>
        <taxon>Parasponia</taxon>
    </lineage>
</organism>